<feature type="transmembrane region" description="Helical" evidence="17">
    <location>
        <begin position="526"/>
        <end position="558"/>
    </location>
</feature>
<evidence type="ECO:0000256" key="12">
    <source>
        <dbReference type="ARBA" id="ARBA00068520"/>
    </source>
</evidence>
<feature type="transmembrane region" description="Helical" evidence="17">
    <location>
        <begin position="1034"/>
        <end position="1052"/>
    </location>
</feature>
<feature type="transmembrane region" description="Helical" evidence="17">
    <location>
        <begin position="1265"/>
        <end position="1283"/>
    </location>
</feature>
<feature type="transmembrane region" description="Helical" evidence="17">
    <location>
        <begin position="1172"/>
        <end position="1189"/>
    </location>
</feature>
<dbReference type="HOGENOM" id="CLU_000604_27_0_1"/>
<evidence type="ECO:0000256" key="6">
    <source>
        <dbReference type="ARBA" id="ARBA00022741"/>
    </source>
</evidence>
<feature type="compositionally biased region" description="Acidic residues" evidence="16">
    <location>
        <begin position="736"/>
        <end position="757"/>
    </location>
</feature>
<evidence type="ECO:0000313" key="20">
    <source>
        <dbReference type="EnsemblPlants" id="OMERI04G04210.2"/>
    </source>
</evidence>
<feature type="domain" description="ABC transmembrane type-1" evidence="19">
    <location>
        <begin position="402"/>
        <end position="681"/>
    </location>
</feature>
<dbReference type="InterPro" id="IPR017871">
    <property type="entry name" value="ABC_transporter-like_CS"/>
</dbReference>
<dbReference type="InterPro" id="IPR044726">
    <property type="entry name" value="ABCC_6TM_D2"/>
</dbReference>
<dbReference type="PANTHER" id="PTHR24223:SF215">
    <property type="entry name" value="OS04G0209200 PROTEIN"/>
    <property type="match status" value="1"/>
</dbReference>
<feature type="domain" description="ABC transmembrane type-1" evidence="19">
    <location>
        <begin position="1040"/>
        <end position="1317"/>
    </location>
</feature>
<keyword evidence="21" id="KW-1185">Reference proteome</keyword>
<evidence type="ECO:0000256" key="14">
    <source>
        <dbReference type="ARBA" id="ARBA00079144"/>
    </source>
</evidence>
<reference evidence="20" key="1">
    <citation type="submission" date="2015-04" db="UniProtKB">
        <authorList>
            <consortium name="EnsemblPlants"/>
        </authorList>
    </citation>
    <scope>IDENTIFICATION</scope>
</reference>
<dbReference type="Pfam" id="PF00005">
    <property type="entry name" value="ABC_tran"/>
    <property type="match status" value="2"/>
</dbReference>
<keyword evidence="7" id="KW-0067">ATP-binding</keyword>
<comment type="function">
    <text evidence="11">ABC transporter that may affect phytic acid transport and compartmentalization. May function directly or indirectly in removing phytic acid from the cytosol or in vesicle trafficking. Required for phytic acid accumulation in developing seeds. Phytic acid is the primary storage form of phosphorus in cereal grains and other plant seeds.</text>
</comment>
<evidence type="ECO:0000256" key="2">
    <source>
        <dbReference type="ARBA" id="ARBA00009726"/>
    </source>
</evidence>
<dbReference type="GO" id="GO:0016020">
    <property type="term" value="C:membrane"/>
    <property type="evidence" value="ECO:0007669"/>
    <property type="project" value="UniProtKB-SubCell"/>
</dbReference>
<dbReference type="InterPro" id="IPR044746">
    <property type="entry name" value="ABCC_6TM_D1"/>
</dbReference>
<accession>A0A0E0DBF5</accession>
<feature type="region of interest" description="Disordered" evidence="16">
    <location>
        <begin position="41"/>
        <end position="72"/>
    </location>
</feature>
<dbReference type="SMART" id="SM00382">
    <property type="entry name" value="AAA"/>
    <property type="match status" value="2"/>
</dbReference>
<feature type="transmembrane region" description="Helical" evidence="17">
    <location>
        <begin position="113"/>
        <end position="132"/>
    </location>
</feature>
<dbReference type="Gramene" id="OMERI04G04210.2">
    <property type="protein sequence ID" value="OMERI04G04210.2"/>
    <property type="gene ID" value="OMERI04G04210"/>
</dbReference>
<evidence type="ECO:0000259" key="19">
    <source>
        <dbReference type="PROSITE" id="PS50929"/>
    </source>
</evidence>
<dbReference type="FunFam" id="3.40.50.300:FF:000169">
    <property type="entry name" value="ABC transporter C family member 3"/>
    <property type="match status" value="1"/>
</dbReference>
<dbReference type="FunFam" id="3.40.50.300:FF:000997">
    <property type="entry name" value="Multidrug resistance-associated protein 1"/>
    <property type="match status" value="1"/>
</dbReference>
<evidence type="ECO:0000256" key="16">
    <source>
        <dbReference type="SAM" id="MobiDB-lite"/>
    </source>
</evidence>
<feature type="transmembrane region" description="Helical" evidence="17">
    <location>
        <begin position="1295"/>
        <end position="1315"/>
    </location>
</feature>
<evidence type="ECO:0000256" key="11">
    <source>
        <dbReference type="ARBA" id="ARBA00057614"/>
    </source>
</evidence>
<keyword evidence="3" id="KW-0813">Transport</keyword>
<dbReference type="CDD" id="cd18579">
    <property type="entry name" value="ABC_6TM_ABCC_D1"/>
    <property type="match status" value="1"/>
</dbReference>
<reference evidence="20" key="2">
    <citation type="submission" date="2018-05" db="EMBL/GenBank/DDBJ databases">
        <title>OmerRS3 (Oryza meridionalis Reference Sequence Version 3).</title>
        <authorList>
            <person name="Zhang J."/>
            <person name="Kudrna D."/>
            <person name="Lee S."/>
            <person name="Talag J."/>
            <person name="Welchert J."/>
            <person name="Wing R.A."/>
        </authorList>
    </citation>
    <scope>NUCLEOTIDE SEQUENCE [LARGE SCALE GENOMIC DNA]</scope>
    <source>
        <strain evidence="20">cv. OR44</strain>
    </source>
</reference>
<dbReference type="InterPro" id="IPR003439">
    <property type="entry name" value="ABC_transporter-like_ATP-bd"/>
</dbReference>
<dbReference type="InterPro" id="IPR003593">
    <property type="entry name" value="AAA+_ATPase"/>
</dbReference>
<dbReference type="GO" id="GO:0140359">
    <property type="term" value="F:ABC-type transporter activity"/>
    <property type="evidence" value="ECO:0007669"/>
    <property type="project" value="InterPro"/>
</dbReference>
<keyword evidence="5" id="KW-0677">Repeat</keyword>
<evidence type="ECO:0000256" key="8">
    <source>
        <dbReference type="ARBA" id="ARBA00022967"/>
    </source>
</evidence>
<dbReference type="CDD" id="cd03244">
    <property type="entry name" value="ABCC_MRP_domain2"/>
    <property type="match status" value="1"/>
</dbReference>
<evidence type="ECO:0000256" key="4">
    <source>
        <dbReference type="ARBA" id="ARBA00022692"/>
    </source>
</evidence>
<dbReference type="FunFam" id="1.20.1560.10:FF:000003">
    <property type="entry name" value="ABC transporter C family member 10"/>
    <property type="match status" value="1"/>
</dbReference>
<evidence type="ECO:0000256" key="1">
    <source>
        <dbReference type="ARBA" id="ARBA00004141"/>
    </source>
</evidence>
<dbReference type="PANTHER" id="PTHR24223">
    <property type="entry name" value="ATP-BINDING CASSETTE SUB-FAMILY C"/>
    <property type="match status" value="1"/>
</dbReference>
<protein>
    <recommendedName>
        <fullName evidence="12">ABC transporter C family member 13</fullName>
    </recommendedName>
    <alternativeName>
        <fullName evidence="14">Multidrug resistance-associated protein 13</fullName>
    </alternativeName>
    <alternativeName>
        <fullName evidence="15">OsMRP5</fullName>
    </alternativeName>
    <alternativeName>
        <fullName evidence="13">Protein LOW PHYTIC ACID 2</fullName>
    </alternativeName>
</protein>
<keyword evidence="9 17" id="KW-1133">Transmembrane helix</keyword>
<feature type="domain" description="ABC transporter" evidence="18">
    <location>
        <begin position="750"/>
        <end position="982"/>
    </location>
</feature>
<evidence type="ECO:0000256" key="9">
    <source>
        <dbReference type="ARBA" id="ARBA00022989"/>
    </source>
</evidence>
<comment type="similarity">
    <text evidence="2">Belongs to the ABC transporter superfamily. ABCC family. Conjugate transporter (TC 3.A.1.208) subfamily.</text>
</comment>
<evidence type="ECO:0000256" key="3">
    <source>
        <dbReference type="ARBA" id="ARBA00022448"/>
    </source>
</evidence>
<dbReference type="GO" id="GO:0005524">
    <property type="term" value="F:ATP binding"/>
    <property type="evidence" value="ECO:0007669"/>
    <property type="project" value="UniProtKB-KW"/>
</dbReference>
<feature type="transmembrane region" description="Helical" evidence="17">
    <location>
        <begin position="637"/>
        <end position="662"/>
    </location>
</feature>
<evidence type="ECO:0000313" key="21">
    <source>
        <dbReference type="Proteomes" id="UP000008021"/>
    </source>
</evidence>
<feature type="domain" description="ABC transporter" evidence="18">
    <location>
        <begin position="1354"/>
        <end position="1588"/>
    </location>
</feature>
<evidence type="ECO:0000256" key="15">
    <source>
        <dbReference type="ARBA" id="ARBA00082971"/>
    </source>
</evidence>
<feature type="compositionally biased region" description="Basic residues" evidence="16">
    <location>
        <begin position="58"/>
        <end position="68"/>
    </location>
</feature>
<dbReference type="InterPro" id="IPR027417">
    <property type="entry name" value="P-loop_NTPase"/>
</dbReference>
<dbReference type="eggNOG" id="KOG0054">
    <property type="taxonomic scope" value="Eukaryota"/>
</dbReference>
<dbReference type="Gene3D" id="3.40.50.300">
    <property type="entry name" value="P-loop containing nucleotide triphosphate hydrolases"/>
    <property type="match status" value="2"/>
</dbReference>
<feature type="transmembrane region" description="Helical" evidence="17">
    <location>
        <begin position="1072"/>
        <end position="1092"/>
    </location>
</feature>
<dbReference type="InterPro" id="IPR011527">
    <property type="entry name" value="ABC1_TM_dom"/>
</dbReference>
<dbReference type="Proteomes" id="UP000008021">
    <property type="component" value="Chromosome 4"/>
</dbReference>
<evidence type="ECO:0000256" key="10">
    <source>
        <dbReference type="ARBA" id="ARBA00023136"/>
    </source>
</evidence>
<dbReference type="PROSITE" id="PS00211">
    <property type="entry name" value="ABC_TRANSPORTER_1"/>
    <property type="match status" value="1"/>
</dbReference>
<dbReference type="SUPFAM" id="SSF52540">
    <property type="entry name" value="P-loop containing nucleoside triphosphate hydrolases"/>
    <property type="match status" value="2"/>
</dbReference>
<dbReference type="Pfam" id="PF00664">
    <property type="entry name" value="ABC_membrane"/>
    <property type="match status" value="2"/>
</dbReference>
<dbReference type="PROSITE" id="PS50929">
    <property type="entry name" value="ABC_TM1F"/>
    <property type="match status" value="2"/>
</dbReference>
<dbReference type="GO" id="GO:0016887">
    <property type="term" value="F:ATP hydrolysis activity"/>
    <property type="evidence" value="ECO:0007669"/>
    <property type="project" value="InterPro"/>
</dbReference>
<dbReference type="CDD" id="cd03250">
    <property type="entry name" value="ABCC_MRP_domain1"/>
    <property type="match status" value="1"/>
</dbReference>
<evidence type="ECO:0000259" key="18">
    <source>
        <dbReference type="PROSITE" id="PS50893"/>
    </source>
</evidence>
<dbReference type="InterPro" id="IPR036640">
    <property type="entry name" value="ABC1_TM_sf"/>
</dbReference>
<feature type="region of interest" description="Disordered" evidence="16">
    <location>
        <begin position="731"/>
        <end position="757"/>
    </location>
</feature>
<keyword evidence="10 17" id="KW-0472">Membrane</keyword>
<dbReference type="CDD" id="cd18580">
    <property type="entry name" value="ABC_6TM_ABCC_D2"/>
    <property type="match status" value="1"/>
</dbReference>
<comment type="subcellular location">
    <subcellularLocation>
        <location evidence="1">Membrane</location>
        <topology evidence="1">Multi-pass membrane protein</topology>
    </subcellularLocation>
</comment>
<name>A0A0E0DBF5_9ORYZ</name>
<feature type="transmembrane region" description="Helical" evidence="17">
    <location>
        <begin position="277"/>
        <end position="294"/>
    </location>
</feature>
<evidence type="ECO:0000256" key="17">
    <source>
        <dbReference type="SAM" id="Phobius"/>
    </source>
</evidence>
<keyword evidence="8" id="KW-1278">Translocase</keyword>
<keyword evidence="4 17" id="KW-0812">Transmembrane</keyword>
<feature type="transmembrane region" description="Helical" evidence="17">
    <location>
        <begin position="1145"/>
        <end position="1166"/>
    </location>
</feature>
<dbReference type="EnsemblPlants" id="OMERI04G04210.2">
    <property type="protein sequence ID" value="OMERI04G04210.2"/>
    <property type="gene ID" value="OMERI04G04210"/>
</dbReference>
<keyword evidence="6" id="KW-0547">Nucleotide-binding</keyword>
<feature type="transmembrane region" description="Helical" evidence="17">
    <location>
        <begin position="178"/>
        <end position="201"/>
    </location>
</feature>
<dbReference type="FunFam" id="1.20.1560.10:FF:000002">
    <property type="entry name" value="ABC transporter C family member 5"/>
    <property type="match status" value="1"/>
</dbReference>
<evidence type="ECO:0000256" key="5">
    <source>
        <dbReference type="ARBA" id="ARBA00022737"/>
    </source>
</evidence>
<evidence type="ECO:0000256" key="7">
    <source>
        <dbReference type="ARBA" id="ARBA00022840"/>
    </source>
</evidence>
<feature type="transmembrane region" description="Helical" evidence="17">
    <location>
        <begin position="242"/>
        <end position="265"/>
    </location>
</feature>
<dbReference type="InterPro" id="IPR050173">
    <property type="entry name" value="ABC_transporter_C-like"/>
</dbReference>
<dbReference type="SUPFAM" id="SSF90123">
    <property type="entry name" value="ABC transporter transmembrane region"/>
    <property type="match status" value="2"/>
</dbReference>
<dbReference type="PROSITE" id="PS50893">
    <property type="entry name" value="ABC_TRANSPORTER_2"/>
    <property type="match status" value="2"/>
</dbReference>
<sequence>MSCSSLFQRLGQRFSGSKPPPPRALLCSALLCSPIKTATRPPRCSADHPTPRCNALRPPHRTTPRHRSPAMPMPATSLPWWLSTTACSPPPSSSSTLSDRLAFLFLSPCPQRVVLGGAVDLAFLLAVAFLAARARLSLSRRGGIANGDGDHAEKEPLLAKPSVVAAAPPPPRGGLRHAVALAASVCFAAASFVLLVLAVVLLPRNAWLAAECAFLAAQFVAHLAAVGVVAAEKAAAARSHPVHLRLFWAGTAALAALFSGSAAARYAAREPILPDDAVAFAGLVMSLPLLYFSVTGSTGLGGAEIPDGEDRSCVPGHAAAATSYATASWLSLAKFSWINPLISKGSRAALAADDVPPVAPDDTAEATYALFVSNWSAPPAPGTKAGHPVVTALLRSFWPQFLLTAMLGLAHLSVMYIGPSLVDRFVNFVRCGGELTEGLQLVVVLLAGKAAEALASHHYEFQGQKLGMRIHAALLAAVYRKSLRLSTGARRAHGAGAIVNYMEVDAEEVANVTHELHNLWLMPLEIAVALTLLYAHLGPAVLTAVAAIAVVTVVVALANRRNLEYQFKFLGKRDERMKAITELLNYMRVIKLQGWEETFGGKIRELREAELGWLAKSMYFMCANTVVLWSGPLAMTVLVFGTCVLTGVTLDAGKVFTATAFFHMLDGPMQSFPEAIASVTQATVSLGRLDRYLLDVELDDTTVERVDDAGIAPDGVVVEVRDGVFAWDVRGKKENEEGDDNDDDEEGEEEEEKDVEETPVLETVLKGINIEVRRGELAAVVGTVGSGKSSLLSCIMGEMDKVSGKVRVCGSTAYVAQTAWIQNGTIQENILFGQPMDAERYKEVLRSCSLEKDLEMMEFGDQTEIGERGINLSGGQKQRIQLARAVYQNCDIYLLDDVFSAVDAHTGSSIFKECLRGTLKGKTILLVMRDGMIVQSGKYDELLDAGSDFLALVAAHDSSMELVDQSRQVVKTEHSQPKAVTKIPSLRSRSIGKGEKVLVAPDIEAATSKIIREEERESGQVSWRVYKLYMTEAWGWWGVVGMLAFSIVWQVTEMASDYWLSYETSGSIPFNPSLFIGVYVAIAAVSIILQVIKSLLETILGLQTAQIFFKKMFDSILHAPMSFFDTTPSGRILSRASSDQTTIDIVLSFFVGLTISMYISVLSTIIVTCQVAWPSVIAVIPLVLLNIWYRNRYLATSRELTRLEGVTKAPVIDHFSETVLGATTIRCFKKDKEFFQENLDRINSSLRMYFHNYAANEWLGFRLELIGTLVLAITAFLMISLPSNFIKKEFVGMSLSYGLSLNSLVYFAISISCMLENDMVAVERVNQFSTLPSEAMWRIEDHLPSPNWPTHGDIDIDDLKVRYRPNTPLILKGITVSISGGEKIGVVGRTGSGKSTLIQALFRLVEPVQGKMIIDGIDICTLGLHDLRSRFGIIPQEPVLFEGTIRNNIDPIGQYSDAEIWRALEGCQLKDVVASKPQKLDALVADSGENWSVGQRQLLCLGRVILKRTRILFMDEATASVDSQTDATIQKITRQEFSSCTIISIAHRIPTVMDCDRVLVLDAGLVKEFDSPSRLIEQPSLFGAMVEEYANRSSNL</sequence>
<organism evidence="20">
    <name type="scientific">Oryza meridionalis</name>
    <dbReference type="NCBI Taxonomy" id="40149"/>
    <lineage>
        <taxon>Eukaryota</taxon>
        <taxon>Viridiplantae</taxon>
        <taxon>Streptophyta</taxon>
        <taxon>Embryophyta</taxon>
        <taxon>Tracheophyta</taxon>
        <taxon>Spermatophyta</taxon>
        <taxon>Magnoliopsida</taxon>
        <taxon>Liliopsida</taxon>
        <taxon>Poales</taxon>
        <taxon>Poaceae</taxon>
        <taxon>BOP clade</taxon>
        <taxon>Oryzoideae</taxon>
        <taxon>Oryzeae</taxon>
        <taxon>Oryzinae</taxon>
        <taxon>Oryza</taxon>
    </lineage>
</organism>
<evidence type="ECO:0000256" key="13">
    <source>
        <dbReference type="ARBA" id="ARBA00075361"/>
    </source>
</evidence>
<proteinExistence type="inferred from homology"/>
<feature type="transmembrane region" description="Helical" evidence="17">
    <location>
        <begin position="207"/>
        <end position="230"/>
    </location>
</feature>
<dbReference type="Gene3D" id="1.20.1560.10">
    <property type="entry name" value="ABC transporter type 1, transmembrane domain"/>
    <property type="match status" value="2"/>
</dbReference>